<dbReference type="SMART" id="SM00047">
    <property type="entry name" value="LYZ2"/>
    <property type="match status" value="1"/>
</dbReference>
<evidence type="ECO:0000313" key="5">
    <source>
        <dbReference type="EMBL" id="PCS00862.1"/>
    </source>
</evidence>
<keyword evidence="2 6" id="KW-0378">Hydrolase</keyword>
<dbReference type="EMBL" id="JXJT01000026">
    <property type="protein sequence ID" value="PCS00862.1"/>
    <property type="molecule type" value="Genomic_DNA"/>
</dbReference>
<dbReference type="PANTHER" id="PTHR33308">
    <property type="entry name" value="PEPTIDOGLYCAN HYDROLASE FLGJ"/>
    <property type="match status" value="1"/>
</dbReference>
<protein>
    <submittedName>
        <fullName evidence="6">Flagellum-specific peptidoglycan hydrolase FlgJ</fullName>
    </submittedName>
</protein>
<reference evidence="6 7" key="2">
    <citation type="submission" date="2016-11" db="EMBL/GenBank/DDBJ databases">
        <authorList>
            <person name="Jaros S."/>
            <person name="Januszkiewicz K."/>
            <person name="Wedrychowicz H."/>
        </authorList>
    </citation>
    <scope>NUCLEOTIDE SEQUENCE [LARGE SCALE GENOMIC DNA]</scope>
    <source>
        <strain evidence="6 7">DSM 22330</strain>
    </source>
</reference>
<evidence type="ECO:0000259" key="4">
    <source>
        <dbReference type="SMART" id="SM00047"/>
    </source>
</evidence>
<evidence type="ECO:0000313" key="8">
    <source>
        <dbReference type="Proteomes" id="UP000218979"/>
    </source>
</evidence>
<dbReference type="Gene3D" id="1.10.530.10">
    <property type="match status" value="1"/>
</dbReference>
<evidence type="ECO:0000256" key="3">
    <source>
        <dbReference type="SAM" id="SignalP"/>
    </source>
</evidence>
<feature type="chain" id="PRO_5012679106" evidence="3">
    <location>
        <begin position="28"/>
        <end position="374"/>
    </location>
</feature>
<evidence type="ECO:0000313" key="7">
    <source>
        <dbReference type="Proteomes" id="UP000185655"/>
    </source>
</evidence>
<evidence type="ECO:0000256" key="1">
    <source>
        <dbReference type="ARBA" id="ARBA00010266"/>
    </source>
</evidence>
<dbReference type="Gene3D" id="4.10.80.30">
    <property type="entry name" value="DNA polymerase, domain 6"/>
    <property type="match status" value="1"/>
</dbReference>
<sequence length="374" mass="42025">MRKNIRYKAFIVLFVLVGIFTSSSVLADTTNAMYRLYNPNSGEHFYTANFVEAKNIINAGWKYEMVGWNAPTTGVPVYRLYNPNVGDHHYTLNASERDMLVNVGWRYEGIGWYSDVQNSVKLYRAYNPNAKSGSHNYTTNYGEQLSIVRAGWRDEGLAWYGSNTAPADNKDSILKELSNGYKGIDEVRFERINSISRRNWLYQTVKSSIPLATEGRVFPSVMVAQAIIESGWGESGLTVRANNLFGLKKGSWTGAVYNAVTAEQARNDGTYSGYRTQADAQKGGPVQNLTLKRGDYYWIIASFRQYGSQQESLANYVAVLSQSGYADARRPQAKNYKDAATALGDNIPLSWATDIKYTQSIINTIEYYNLQALD</sequence>
<reference evidence="5 8" key="1">
    <citation type="submission" date="2014-12" db="EMBL/GenBank/DDBJ databases">
        <title>Draft genome sequences of 10 type strains of Lactococcus.</title>
        <authorList>
            <person name="Sun Z."/>
            <person name="Zhong Z."/>
            <person name="Liu W."/>
            <person name="Zhang W."/>
            <person name="Zhang H."/>
        </authorList>
    </citation>
    <scope>NUCLEOTIDE SEQUENCE [LARGE SCALE GENOMIC DNA]</scope>
    <source>
        <strain evidence="5 8">DSM 22330</strain>
    </source>
</reference>
<gene>
    <name evidence="5" type="ORF">RR45_GL001191</name>
    <name evidence="6" type="ORF">SAMN02746068_02062</name>
</gene>
<name>A0A1K2HJ91_9LACT</name>
<dbReference type="PANTHER" id="PTHR33308:SF9">
    <property type="entry name" value="PEPTIDOGLYCAN HYDROLASE FLGJ"/>
    <property type="match status" value="1"/>
</dbReference>
<dbReference type="AlphaFoldDB" id="A0A1K2HJ91"/>
<comment type="similarity">
    <text evidence="1">Belongs to the glycosyl hydrolase 73 family.</text>
</comment>
<dbReference type="STRING" id="1122154.SAMN02746068_02062"/>
<dbReference type="Proteomes" id="UP000185655">
    <property type="component" value="Unassembled WGS sequence"/>
</dbReference>
<dbReference type="EMBL" id="FPKS01000019">
    <property type="protein sequence ID" value="SFZ76757.1"/>
    <property type="molecule type" value="Genomic_DNA"/>
</dbReference>
<evidence type="ECO:0000313" key="6">
    <source>
        <dbReference type="EMBL" id="SFZ76757.1"/>
    </source>
</evidence>
<proteinExistence type="inferred from homology"/>
<feature type="signal peptide" evidence="3">
    <location>
        <begin position="1"/>
        <end position="27"/>
    </location>
</feature>
<accession>A0A1K2HJ91</accession>
<feature type="domain" description="Mannosyl-glycoprotein endo-beta-N-acetylglucosamidase-like" evidence="4">
    <location>
        <begin position="188"/>
        <end position="374"/>
    </location>
</feature>
<dbReference type="OrthoDB" id="2217676at2"/>
<keyword evidence="3" id="KW-0732">Signal</keyword>
<organism evidence="6 7">
    <name type="scientific">Pseudolactococcus chungangensis CAU 28 = DSM 22330</name>
    <dbReference type="NCBI Taxonomy" id="1122154"/>
    <lineage>
        <taxon>Bacteria</taxon>
        <taxon>Bacillati</taxon>
        <taxon>Bacillota</taxon>
        <taxon>Bacilli</taxon>
        <taxon>Lactobacillales</taxon>
        <taxon>Streptococcaceae</taxon>
        <taxon>Pseudolactococcus</taxon>
    </lineage>
</organism>
<dbReference type="Proteomes" id="UP000218979">
    <property type="component" value="Unassembled WGS sequence"/>
</dbReference>
<dbReference type="InterPro" id="IPR002901">
    <property type="entry name" value="MGlyc_endo_b_GlcNAc-like_dom"/>
</dbReference>
<dbReference type="GO" id="GO:0004040">
    <property type="term" value="F:amidase activity"/>
    <property type="evidence" value="ECO:0007669"/>
    <property type="project" value="InterPro"/>
</dbReference>
<dbReference type="Pfam" id="PF18885">
    <property type="entry name" value="DUF5648"/>
    <property type="match status" value="1"/>
</dbReference>
<dbReference type="InterPro" id="IPR051056">
    <property type="entry name" value="Glycosyl_Hydrolase_73"/>
</dbReference>
<keyword evidence="8" id="KW-1185">Reference proteome</keyword>
<evidence type="ECO:0000256" key="2">
    <source>
        <dbReference type="ARBA" id="ARBA00022801"/>
    </source>
</evidence>
<dbReference type="Pfam" id="PF01832">
    <property type="entry name" value="Glucosaminidase"/>
    <property type="match status" value="1"/>
</dbReference>
<dbReference type="InterPro" id="IPR043708">
    <property type="entry name" value="DUF5648"/>
</dbReference>
<dbReference type="RefSeq" id="WP_072353673.1">
    <property type="nucleotide sequence ID" value="NZ_FPKS01000019.1"/>
</dbReference>